<reference evidence="3 4" key="1">
    <citation type="journal article" date="2023" name="Arcadia Sci">
        <title>De novo assembly of a long-read Amblyomma americanum tick genome.</title>
        <authorList>
            <person name="Chou S."/>
            <person name="Poskanzer K.E."/>
            <person name="Rollins M."/>
            <person name="Thuy-Boun P.S."/>
        </authorList>
    </citation>
    <scope>NUCLEOTIDE SEQUENCE [LARGE SCALE GENOMIC DNA]</scope>
    <source>
        <strain evidence="3">F_SG_1</strain>
        <tissue evidence="3">Salivary glands</tissue>
    </source>
</reference>
<accession>A0AAQ4DGW3</accession>
<gene>
    <name evidence="3" type="ORF">V5799_027029</name>
</gene>
<name>A0AAQ4DGW3_AMBAM</name>
<evidence type="ECO:0000256" key="1">
    <source>
        <dbReference type="SAM" id="MobiDB-lite"/>
    </source>
</evidence>
<dbReference type="EMBL" id="JARKHS020030834">
    <property type="protein sequence ID" value="KAK8761703.1"/>
    <property type="molecule type" value="Genomic_DNA"/>
</dbReference>
<keyword evidence="2" id="KW-0472">Membrane</keyword>
<feature type="transmembrane region" description="Helical" evidence="2">
    <location>
        <begin position="116"/>
        <end position="136"/>
    </location>
</feature>
<keyword evidence="4" id="KW-1185">Reference proteome</keyword>
<feature type="compositionally biased region" description="Basic residues" evidence="1">
    <location>
        <begin position="50"/>
        <end position="60"/>
    </location>
</feature>
<protein>
    <submittedName>
        <fullName evidence="3">Uncharacterized protein</fullName>
    </submittedName>
</protein>
<organism evidence="3 4">
    <name type="scientific">Amblyomma americanum</name>
    <name type="common">Lone star tick</name>
    <dbReference type="NCBI Taxonomy" id="6943"/>
    <lineage>
        <taxon>Eukaryota</taxon>
        <taxon>Metazoa</taxon>
        <taxon>Ecdysozoa</taxon>
        <taxon>Arthropoda</taxon>
        <taxon>Chelicerata</taxon>
        <taxon>Arachnida</taxon>
        <taxon>Acari</taxon>
        <taxon>Parasitiformes</taxon>
        <taxon>Ixodida</taxon>
        <taxon>Ixodoidea</taxon>
        <taxon>Ixodidae</taxon>
        <taxon>Amblyomminae</taxon>
        <taxon>Amblyomma</taxon>
    </lineage>
</organism>
<proteinExistence type="predicted"/>
<comment type="caution">
    <text evidence="3">The sequence shown here is derived from an EMBL/GenBank/DDBJ whole genome shotgun (WGS) entry which is preliminary data.</text>
</comment>
<keyword evidence="2" id="KW-0812">Transmembrane</keyword>
<evidence type="ECO:0000256" key="2">
    <source>
        <dbReference type="SAM" id="Phobius"/>
    </source>
</evidence>
<evidence type="ECO:0000313" key="4">
    <source>
        <dbReference type="Proteomes" id="UP001321473"/>
    </source>
</evidence>
<dbReference type="AlphaFoldDB" id="A0AAQ4DGW3"/>
<sequence length="145" mass="15887">MELLMEERGPSENRDRSPASPGGNRPKKVIRVARSEDSTGVTGRLPHGGRVVHRKQAHTHSVRDLPELETSEEEGRIHMPPPKLPAVAAARPSWKDRFLPTRSWVPDFSQEGIEKAVPMVALTLAFGAFVCAALILSNPRAPVMG</sequence>
<dbReference type="Proteomes" id="UP001321473">
    <property type="component" value="Unassembled WGS sequence"/>
</dbReference>
<evidence type="ECO:0000313" key="3">
    <source>
        <dbReference type="EMBL" id="KAK8761703.1"/>
    </source>
</evidence>
<feature type="compositionally biased region" description="Basic and acidic residues" evidence="1">
    <location>
        <begin position="1"/>
        <end position="17"/>
    </location>
</feature>
<keyword evidence="2" id="KW-1133">Transmembrane helix</keyword>
<feature type="region of interest" description="Disordered" evidence="1">
    <location>
        <begin position="1"/>
        <end position="84"/>
    </location>
</feature>